<comment type="caution">
    <text evidence="1">The sequence shown here is derived from an EMBL/GenBank/DDBJ whole genome shotgun (WGS) entry which is preliminary data.</text>
</comment>
<evidence type="ECO:0000313" key="2">
    <source>
        <dbReference type="Proteomes" id="UP001159363"/>
    </source>
</evidence>
<keyword evidence="2" id="KW-1185">Reference proteome</keyword>
<organism evidence="1 2">
    <name type="scientific">Dryococelus australis</name>
    <dbReference type="NCBI Taxonomy" id="614101"/>
    <lineage>
        <taxon>Eukaryota</taxon>
        <taxon>Metazoa</taxon>
        <taxon>Ecdysozoa</taxon>
        <taxon>Arthropoda</taxon>
        <taxon>Hexapoda</taxon>
        <taxon>Insecta</taxon>
        <taxon>Pterygota</taxon>
        <taxon>Neoptera</taxon>
        <taxon>Polyneoptera</taxon>
        <taxon>Phasmatodea</taxon>
        <taxon>Verophasmatodea</taxon>
        <taxon>Anareolatae</taxon>
        <taxon>Phasmatidae</taxon>
        <taxon>Eurycanthinae</taxon>
        <taxon>Dryococelus</taxon>
    </lineage>
</organism>
<dbReference type="Proteomes" id="UP001159363">
    <property type="component" value="Chromosome 6"/>
</dbReference>
<protein>
    <submittedName>
        <fullName evidence="1">Uncharacterized protein</fullName>
    </submittedName>
</protein>
<name>A0ABQ9H631_9NEOP</name>
<gene>
    <name evidence="1" type="ORF">PR048_020362</name>
</gene>
<dbReference type="EMBL" id="JARBHB010000007">
    <property type="protein sequence ID" value="KAJ8879754.1"/>
    <property type="molecule type" value="Genomic_DNA"/>
</dbReference>
<evidence type="ECO:0000313" key="1">
    <source>
        <dbReference type="EMBL" id="KAJ8879754.1"/>
    </source>
</evidence>
<reference evidence="1 2" key="1">
    <citation type="submission" date="2023-02" db="EMBL/GenBank/DDBJ databases">
        <title>LHISI_Scaffold_Assembly.</title>
        <authorList>
            <person name="Stuart O.P."/>
            <person name="Cleave R."/>
            <person name="Magrath M.J.L."/>
            <person name="Mikheyev A.S."/>
        </authorList>
    </citation>
    <scope>NUCLEOTIDE SEQUENCE [LARGE SCALE GENOMIC DNA]</scope>
    <source>
        <strain evidence="1">Daus_M_001</strain>
        <tissue evidence="1">Leg muscle</tissue>
    </source>
</reference>
<proteinExistence type="predicted"/>
<sequence length="72" mass="7800">MKITQEKEIKPMYMLCMPVSDVDAVGCGLMLGAADAELLEFGDTVETGHLDRTCWTSGVGVFHRSLPVRKGG</sequence>
<accession>A0ABQ9H631</accession>